<comment type="caution">
    <text evidence="3">The sequence shown here is derived from an EMBL/GenBank/DDBJ whole genome shotgun (WGS) entry which is preliminary data.</text>
</comment>
<dbReference type="AlphaFoldDB" id="A0A8T0XTW8"/>
<dbReference type="EMBL" id="CM029037">
    <property type="protein sequence ID" value="KAG2660563.1"/>
    <property type="molecule type" value="Genomic_DNA"/>
</dbReference>
<evidence type="ECO:0000313" key="2">
    <source>
        <dbReference type="EMBL" id="KAG2660561.1"/>
    </source>
</evidence>
<feature type="region of interest" description="Disordered" evidence="1">
    <location>
        <begin position="72"/>
        <end position="113"/>
    </location>
</feature>
<protein>
    <submittedName>
        <fullName evidence="3">Uncharacterized protein</fullName>
    </submittedName>
</protein>
<dbReference type="Proteomes" id="UP000823388">
    <property type="component" value="Chromosome 1K"/>
</dbReference>
<evidence type="ECO:0000256" key="1">
    <source>
        <dbReference type="SAM" id="MobiDB-lite"/>
    </source>
</evidence>
<keyword evidence="4" id="KW-1185">Reference proteome</keyword>
<dbReference type="EMBL" id="CM029037">
    <property type="protein sequence ID" value="KAG2660561.1"/>
    <property type="molecule type" value="Genomic_DNA"/>
</dbReference>
<organism evidence="3 4">
    <name type="scientific">Panicum virgatum</name>
    <name type="common">Blackwell switchgrass</name>
    <dbReference type="NCBI Taxonomy" id="38727"/>
    <lineage>
        <taxon>Eukaryota</taxon>
        <taxon>Viridiplantae</taxon>
        <taxon>Streptophyta</taxon>
        <taxon>Embryophyta</taxon>
        <taxon>Tracheophyta</taxon>
        <taxon>Spermatophyta</taxon>
        <taxon>Magnoliopsida</taxon>
        <taxon>Liliopsida</taxon>
        <taxon>Poales</taxon>
        <taxon>Poaceae</taxon>
        <taxon>PACMAD clade</taxon>
        <taxon>Panicoideae</taxon>
        <taxon>Panicodae</taxon>
        <taxon>Paniceae</taxon>
        <taxon>Panicinae</taxon>
        <taxon>Panicum</taxon>
        <taxon>Panicum sect. Hiantes</taxon>
    </lineage>
</organism>
<gene>
    <name evidence="2" type="ORF">PVAP13_1KG450110</name>
    <name evidence="3" type="ORF">PVAP13_1KG450120</name>
</gene>
<sequence length="177" mass="18827">MESIDLAPAGALSDLPSSRPPAGPLVLLHHLHDETRGVAGGVEAARRSGRAPLPAEQIPPARMPACRCRVPGARPHARSRSRASSPIRRCTRPAALLDRPAGLTPRSDQTVELPRPPRHVAFQAGRPAAREALPVLPCLSLPVSLSPHPCRGGHLDVRMCSRGRAGARRARGGYPRP</sequence>
<accession>A0A8T0XTW8</accession>
<name>A0A8T0XTW8_PANVG</name>
<evidence type="ECO:0000313" key="4">
    <source>
        <dbReference type="Proteomes" id="UP000823388"/>
    </source>
</evidence>
<proteinExistence type="predicted"/>
<reference evidence="3" key="1">
    <citation type="submission" date="2020-05" db="EMBL/GenBank/DDBJ databases">
        <title>WGS assembly of Panicum virgatum.</title>
        <authorList>
            <person name="Lovell J.T."/>
            <person name="Jenkins J."/>
            <person name="Shu S."/>
            <person name="Juenger T.E."/>
            <person name="Schmutz J."/>
        </authorList>
    </citation>
    <scope>NUCLEOTIDE SEQUENCE</scope>
    <source>
        <strain evidence="3">AP13</strain>
    </source>
</reference>
<evidence type="ECO:0000313" key="3">
    <source>
        <dbReference type="EMBL" id="KAG2660563.1"/>
    </source>
</evidence>